<dbReference type="InterPro" id="IPR041492">
    <property type="entry name" value="HAD_2"/>
</dbReference>
<dbReference type="EMBL" id="JACOOO010000015">
    <property type="protein sequence ID" value="MBC5628786.1"/>
    <property type="molecule type" value="Genomic_DNA"/>
</dbReference>
<dbReference type="PROSITE" id="PS51462">
    <property type="entry name" value="NUDIX"/>
    <property type="match status" value="1"/>
</dbReference>
<proteinExistence type="predicted"/>
<dbReference type="PANTHER" id="PTHR43434">
    <property type="entry name" value="PHOSPHOGLYCOLATE PHOSPHATASE"/>
    <property type="match status" value="1"/>
</dbReference>
<dbReference type="SFLD" id="SFLDG01135">
    <property type="entry name" value="C1.5.6:_HAD__Beta-PGM__Phospha"/>
    <property type="match status" value="1"/>
</dbReference>
<accession>A0ABR7DBL2</accession>
<dbReference type="SUPFAM" id="SSF56784">
    <property type="entry name" value="HAD-like"/>
    <property type="match status" value="1"/>
</dbReference>
<dbReference type="RefSeq" id="WP_186859740.1">
    <property type="nucleotide sequence ID" value="NZ_JACOOO010000015.1"/>
</dbReference>
<dbReference type="Gene3D" id="6.10.250.1120">
    <property type="match status" value="1"/>
</dbReference>
<evidence type="ECO:0000313" key="2">
    <source>
        <dbReference type="EMBL" id="MBC5628786.1"/>
    </source>
</evidence>
<protein>
    <submittedName>
        <fullName evidence="2">NUDIX hydrolase N-terminal domain-containing protein</fullName>
    </submittedName>
</protein>
<keyword evidence="3" id="KW-1185">Reference proteome</keyword>
<organism evidence="2 3">
    <name type="scientific">Clostridium hominis</name>
    <dbReference type="NCBI Taxonomy" id="2763036"/>
    <lineage>
        <taxon>Bacteria</taxon>
        <taxon>Bacillati</taxon>
        <taxon>Bacillota</taxon>
        <taxon>Clostridia</taxon>
        <taxon>Eubacteriales</taxon>
        <taxon>Clostridiaceae</taxon>
        <taxon>Clostridium</taxon>
    </lineage>
</organism>
<dbReference type="Gene3D" id="3.40.50.1000">
    <property type="entry name" value="HAD superfamily/HAD-like"/>
    <property type="match status" value="1"/>
</dbReference>
<dbReference type="Pfam" id="PF12535">
    <property type="entry name" value="Nudix_N"/>
    <property type="match status" value="1"/>
</dbReference>
<name>A0ABR7DBL2_9CLOT</name>
<dbReference type="InterPro" id="IPR015797">
    <property type="entry name" value="NUDIX_hydrolase-like_dom_sf"/>
</dbReference>
<comment type="caution">
    <text evidence="2">The sequence shown here is derived from an EMBL/GenBank/DDBJ whole genome shotgun (WGS) entry which is preliminary data.</text>
</comment>
<dbReference type="Proteomes" id="UP000596929">
    <property type="component" value="Unassembled WGS sequence"/>
</dbReference>
<evidence type="ECO:0000259" key="1">
    <source>
        <dbReference type="PROSITE" id="PS51462"/>
    </source>
</evidence>
<dbReference type="InterPro" id="IPR050155">
    <property type="entry name" value="HAD-like_hydrolase_sf"/>
</dbReference>
<keyword evidence="2" id="KW-0378">Hydrolase</keyword>
<dbReference type="Gene3D" id="1.10.150.240">
    <property type="entry name" value="Putative phosphatase, domain 2"/>
    <property type="match status" value="1"/>
</dbReference>
<dbReference type="NCBIfam" id="TIGR01549">
    <property type="entry name" value="HAD-SF-IA-v1"/>
    <property type="match status" value="1"/>
</dbReference>
<feature type="domain" description="Nudix hydrolase" evidence="1">
    <location>
        <begin position="277"/>
        <end position="403"/>
    </location>
</feature>
<dbReference type="Pfam" id="PF00293">
    <property type="entry name" value="NUDIX"/>
    <property type="match status" value="1"/>
</dbReference>
<dbReference type="InterPro" id="IPR000086">
    <property type="entry name" value="NUDIX_hydrolase_dom"/>
</dbReference>
<dbReference type="SUPFAM" id="SSF55811">
    <property type="entry name" value="Nudix"/>
    <property type="match status" value="1"/>
</dbReference>
<dbReference type="SFLD" id="SFLDG01129">
    <property type="entry name" value="C1.5:_HAD__Beta-PGM__Phosphata"/>
    <property type="match status" value="1"/>
</dbReference>
<gene>
    <name evidence="2" type="ORF">H8S20_07775</name>
</gene>
<dbReference type="InterPro" id="IPR059176">
    <property type="entry name" value="UDP-X_N"/>
</dbReference>
<dbReference type="InterPro" id="IPR006439">
    <property type="entry name" value="HAD-SF_hydro_IA"/>
</dbReference>
<dbReference type="InterPro" id="IPR036412">
    <property type="entry name" value="HAD-like_sf"/>
</dbReference>
<dbReference type="SFLD" id="SFLDS00003">
    <property type="entry name" value="Haloacid_Dehalogenase"/>
    <property type="match status" value="1"/>
</dbReference>
<dbReference type="InterPro" id="IPR023214">
    <property type="entry name" value="HAD_sf"/>
</dbReference>
<reference evidence="2 3" key="1">
    <citation type="submission" date="2020-08" db="EMBL/GenBank/DDBJ databases">
        <title>Genome public.</title>
        <authorList>
            <person name="Liu C."/>
            <person name="Sun Q."/>
        </authorList>
    </citation>
    <scope>NUCLEOTIDE SEQUENCE [LARGE SCALE GENOMIC DNA]</scope>
    <source>
        <strain evidence="2 3">NSJ-6</strain>
    </source>
</reference>
<dbReference type="PANTHER" id="PTHR43434:SF26">
    <property type="entry name" value="PYROPHOSPHATASE PPAX"/>
    <property type="match status" value="1"/>
</dbReference>
<dbReference type="CDD" id="cd18889">
    <property type="entry name" value="NUDIX_ADPRase"/>
    <property type="match status" value="1"/>
</dbReference>
<evidence type="ECO:0000313" key="3">
    <source>
        <dbReference type="Proteomes" id="UP000596929"/>
    </source>
</evidence>
<sequence length="416" mass="47702">MRYSHVVFDIDGTLINSEKAVLKSFQETLITEVGIEKELDELKFALGIPGKDALKILNIESREDILEKWDNNYNKYLNEVTLFDGIRQVIQELKSNNINLGIITSKTRKEYEGDFIRFGLDSYFDVVIRADDTIKHKPDGEPMEKYLELADARREDTVYIGDSIYDMQCAKNAGVDSILALWGANDADKLTATYKLSNPKEILDLLIVKKESNMKWLDWAVELQQLAQIGLTYSKDPYDLERFERIREISAEIVSAQSELNIEKVKDLFCNETGFQTPKLDTRAAIFKENKILLVRETESGKWSLPGGWVDVNQSIYSNTAKEVKEEAGLDVIPDRIIAVQDRNKHNTPRYAYGICKVFVLCNLVGGEFKPNIETSESRYFALDELPKLAEEKNNEEQIKMCFLAAEDENWQTIFD</sequence>
<dbReference type="Gene3D" id="3.90.79.10">
    <property type="entry name" value="Nucleoside Triphosphate Pyrophosphohydrolase"/>
    <property type="match status" value="1"/>
</dbReference>
<dbReference type="GO" id="GO:0016787">
    <property type="term" value="F:hydrolase activity"/>
    <property type="evidence" value="ECO:0007669"/>
    <property type="project" value="UniProtKB-KW"/>
</dbReference>
<dbReference type="InterPro" id="IPR023198">
    <property type="entry name" value="PGP-like_dom2"/>
</dbReference>
<dbReference type="Pfam" id="PF13419">
    <property type="entry name" value="HAD_2"/>
    <property type="match status" value="1"/>
</dbReference>